<evidence type="ECO:0000313" key="1">
    <source>
        <dbReference type="EMBL" id="RRH74480.1"/>
    </source>
</evidence>
<dbReference type="RefSeq" id="WP_124964935.1">
    <property type="nucleotide sequence ID" value="NZ_RRAZ01000013.1"/>
</dbReference>
<protein>
    <submittedName>
        <fullName evidence="1">Uncharacterized protein</fullName>
    </submittedName>
</protein>
<comment type="caution">
    <text evidence="1">The sequence shown here is derived from an EMBL/GenBank/DDBJ whole genome shotgun (WGS) entry which is preliminary data.</text>
</comment>
<sequence length="66" mass="7574">MFAKALRGLRRLAIRFDAWMTEKPKPITAQEEDALRKQGLKFMAYQTHDACGGLRPAGKTRIHLFD</sequence>
<keyword evidence="2" id="KW-1185">Reference proteome</keyword>
<reference evidence="1 2" key="1">
    <citation type="submission" date="2018-11" db="EMBL/GenBank/DDBJ databases">
        <title>Gemmobacter sp. nov., YIM 102744-1 draft genome.</title>
        <authorList>
            <person name="Li G."/>
            <person name="Jiang Y."/>
        </authorList>
    </citation>
    <scope>NUCLEOTIDE SEQUENCE [LARGE SCALE GENOMIC DNA]</scope>
    <source>
        <strain evidence="1 2">YIM 102744-1</strain>
    </source>
</reference>
<accession>A0A3P3DJM5</accession>
<dbReference type="AlphaFoldDB" id="A0A3P3DJM5"/>
<gene>
    <name evidence="1" type="ORF">EG244_10370</name>
</gene>
<organism evidence="1 2">
    <name type="scientific">Falsigemmobacter faecalis</name>
    <dbReference type="NCBI Taxonomy" id="2488730"/>
    <lineage>
        <taxon>Bacteria</taxon>
        <taxon>Pseudomonadati</taxon>
        <taxon>Pseudomonadota</taxon>
        <taxon>Alphaproteobacteria</taxon>
        <taxon>Rhodobacterales</taxon>
        <taxon>Paracoccaceae</taxon>
        <taxon>Falsigemmobacter</taxon>
    </lineage>
</organism>
<name>A0A3P3DJM5_9RHOB</name>
<proteinExistence type="predicted"/>
<dbReference type="EMBL" id="RRAZ01000013">
    <property type="protein sequence ID" value="RRH74480.1"/>
    <property type="molecule type" value="Genomic_DNA"/>
</dbReference>
<dbReference type="Proteomes" id="UP000282125">
    <property type="component" value="Unassembled WGS sequence"/>
</dbReference>
<evidence type="ECO:0000313" key="2">
    <source>
        <dbReference type="Proteomes" id="UP000282125"/>
    </source>
</evidence>